<dbReference type="PROSITE" id="PS50126">
    <property type="entry name" value="S1"/>
    <property type="match status" value="4"/>
</dbReference>
<evidence type="ECO:0000259" key="7">
    <source>
        <dbReference type="PROSITE" id="PS50126"/>
    </source>
</evidence>
<comment type="function">
    <text evidence="4">Binds mRNA; thus facilitating recognition of the initiation point. It is needed to translate mRNA with a short Shine-Dalgarno (SD) purine-rich sequence.</text>
</comment>
<evidence type="ECO:0000313" key="9">
    <source>
        <dbReference type="Proteomes" id="UP000236910"/>
    </source>
</evidence>
<feature type="domain" description="S1 motif" evidence="7">
    <location>
        <begin position="83"/>
        <end position="155"/>
    </location>
</feature>
<organism evidence="8 9">
    <name type="scientific">Caldisericum exile</name>
    <dbReference type="NCBI Taxonomy" id="693075"/>
    <lineage>
        <taxon>Bacteria</taxon>
        <taxon>Pseudomonadati</taxon>
        <taxon>Caldisericota/Cryosericota group</taxon>
        <taxon>Caldisericota</taxon>
        <taxon>Caldisericia</taxon>
        <taxon>Caldisericales</taxon>
        <taxon>Caldisericaceae</taxon>
        <taxon>Caldisericum</taxon>
    </lineage>
</organism>
<feature type="region of interest" description="Disordered" evidence="6">
    <location>
        <begin position="19"/>
        <end position="59"/>
    </location>
</feature>
<dbReference type="EMBL" id="PNIX01000190">
    <property type="protein sequence ID" value="PMP82620.1"/>
    <property type="molecule type" value="Genomic_DNA"/>
</dbReference>
<keyword evidence="3" id="KW-0687">Ribonucleoprotein</keyword>
<dbReference type="AlphaFoldDB" id="A0A2J6X6S3"/>
<evidence type="ECO:0000256" key="5">
    <source>
        <dbReference type="SAM" id="Coils"/>
    </source>
</evidence>
<dbReference type="Proteomes" id="UP000236910">
    <property type="component" value="Unassembled WGS sequence"/>
</dbReference>
<dbReference type="GO" id="GO:0005737">
    <property type="term" value="C:cytoplasm"/>
    <property type="evidence" value="ECO:0007669"/>
    <property type="project" value="UniProtKB-ARBA"/>
</dbReference>
<dbReference type="Pfam" id="PF00575">
    <property type="entry name" value="S1"/>
    <property type="match status" value="4"/>
</dbReference>
<dbReference type="InterPro" id="IPR003029">
    <property type="entry name" value="S1_domain"/>
</dbReference>
<name>A0A2J6X6S3_9BACT</name>
<dbReference type="FunFam" id="2.40.50.140:FF:000051">
    <property type="entry name" value="RNA-binding transcriptional accessory protein"/>
    <property type="match status" value="1"/>
</dbReference>
<dbReference type="PANTHER" id="PTHR10724">
    <property type="entry name" value="30S RIBOSOMAL PROTEIN S1"/>
    <property type="match status" value="1"/>
</dbReference>
<dbReference type="FunFam" id="2.40.50.140:FF:000103">
    <property type="entry name" value="protein RRP5 homolog"/>
    <property type="match status" value="1"/>
</dbReference>
<dbReference type="PANTHER" id="PTHR10724:SF7">
    <property type="entry name" value="SMALL RIBOSOMAL SUBUNIT PROTEIN BS1C"/>
    <property type="match status" value="1"/>
</dbReference>
<dbReference type="Gene3D" id="2.40.50.140">
    <property type="entry name" value="Nucleic acid-binding proteins"/>
    <property type="match status" value="4"/>
</dbReference>
<dbReference type="InterPro" id="IPR035104">
    <property type="entry name" value="Ribosomal_protein_S1-like"/>
</dbReference>
<dbReference type="InterPro" id="IPR050437">
    <property type="entry name" value="Ribos_protein_bS1-like"/>
</dbReference>
<evidence type="ECO:0000256" key="6">
    <source>
        <dbReference type="SAM" id="MobiDB-lite"/>
    </source>
</evidence>
<comment type="caution">
    <text evidence="8">The sequence shown here is derived from an EMBL/GenBank/DDBJ whole genome shotgun (WGS) entry which is preliminary data.</text>
</comment>
<evidence type="ECO:0000256" key="3">
    <source>
        <dbReference type="ARBA" id="ARBA00023274"/>
    </source>
</evidence>
<feature type="coiled-coil region" evidence="5">
    <location>
        <begin position="147"/>
        <end position="177"/>
    </location>
</feature>
<evidence type="ECO:0000256" key="1">
    <source>
        <dbReference type="ARBA" id="ARBA00006767"/>
    </source>
</evidence>
<dbReference type="GO" id="GO:0006412">
    <property type="term" value="P:translation"/>
    <property type="evidence" value="ECO:0007669"/>
    <property type="project" value="TreeGrafter"/>
</dbReference>
<feature type="domain" description="S1 motif" evidence="7">
    <location>
        <begin position="167"/>
        <end position="233"/>
    </location>
</feature>
<evidence type="ECO:0000256" key="4">
    <source>
        <dbReference type="ARBA" id="ARBA00025604"/>
    </source>
</evidence>
<keyword evidence="2 8" id="KW-0689">Ribosomal protein</keyword>
<proteinExistence type="inferred from homology"/>
<evidence type="ECO:0000313" key="8">
    <source>
        <dbReference type="EMBL" id="PMP82620.1"/>
    </source>
</evidence>
<feature type="domain" description="S1 motif" evidence="7">
    <location>
        <begin position="340"/>
        <end position="409"/>
    </location>
</feature>
<sequence>MKDKNFYGDLNPNDVESILAKATTEKLPQSIRPEESQEQDASQQTKAETDYNKKAENGNVSLNEQKKNNNLNETYLMKTFKKGDIITVTVVKVEPNGAYVSAGIKEDVFIPLRGLTNKQVNSASEIVNVGDKINVMVLRNGPNLILSKKLADNVKKYEDLKQKMENEKKVKAKVEKVIKGGLLLDIDGVPAFLPQSQVGLKKGETLNSLVGKGIDVYLLEVEPKVKRVIASRLKVLQEEKEQLKKQTLVNLKKGEIYEGVVKAIQDFGVFVDIGNGVEGLIRINELTWGRRKDPHEVVKVGEKIRVKVLSVNLDNEKISLSLRQTKPHPWEVVEDKYPIGSIVEGTVLRIHPFGVVLELDEGITGLIHISQLDTKRVDKIENFVKIGDKLQAKVMSIDKENRKMKLSRKALFENEQGENTNQ</sequence>
<gene>
    <name evidence="8" type="ORF">C0175_03280</name>
</gene>
<dbReference type="SMART" id="SM00316">
    <property type="entry name" value="S1"/>
    <property type="match status" value="4"/>
</dbReference>
<evidence type="ECO:0000256" key="2">
    <source>
        <dbReference type="ARBA" id="ARBA00022980"/>
    </source>
</evidence>
<protein>
    <submittedName>
        <fullName evidence="8">30S ribosomal protein S1</fullName>
    </submittedName>
</protein>
<feature type="domain" description="S1 motif" evidence="7">
    <location>
        <begin position="254"/>
        <end position="323"/>
    </location>
</feature>
<dbReference type="InterPro" id="IPR012340">
    <property type="entry name" value="NA-bd_OB-fold"/>
</dbReference>
<feature type="compositionally biased region" description="Basic and acidic residues" evidence="6">
    <location>
        <begin position="47"/>
        <end position="56"/>
    </location>
</feature>
<reference evidence="8 9" key="1">
    <citation type="submission" date="2018-01" db="EMBL/GenBank/DDBJ databases">
        <title>Metagenomic assembled genomes from two thermal pools in the Uzon Caldera, Kamchatka, Russia.</title>
        <authorList>
            <person name="Wilkins L."/>
            <person name="Ettinger C."/>
        </authorList>
    </citation>
    <scope>NUCLEOTIDE SEQUENCE [LARGE SCALE GENOMIC DNA]</scope>
    <source>
        <strain evidence="8">ARK-10</strain>
    </source>
</reference>
<dbReference type="GO" id="GO:0003729">
    <property type="term" value="F:mRNA binding"/>
    <property type="evidence" value="ECO:0007669"/>
    <property type="project" value="UniProtKB-ARBA"/>
</dbReference>
<accession>A0A2J6X6S3</accession>
<dbReference type="SUPFAM" id="SSF50249">
    <property type="entry name" value="Nucleic acid-binding proteins"/>
    <property type="match status" value="4"/>
</dbReference>
<dbReference type="GO" id="GO:0005840">
    <property type="term" value="C:ribosome"/>
    <property type="evidence" value="ECO:0007669"/>
    <property type="project" value="UniProtKB-KW"/>
</dbReference>
<keyword evidence="5" id="KW-0175">Coiled coil</keyword>
<comment type="similarity">
    <text evidence="1">Belongs to the bacterial ribosomal protein bS1 family.</text>
</comment>
<dbReference type="PRINTS" id="PR00681">
    <property type="entry name" value="RIBOSOMALS1"/>
</dbReference>
<dbReference type="GO" id="GO:0003735">
    <property type="term" value="F:structural constituent of ribosome"/>
    <property type="evidence" value="ECO:0007669"/>
    <property type="project" value="TreeGrafter"/>
</dbReference>
<dbReference type="CDD" id="cd05688">
    <property type="entry name" value="S1_RPS1_repeat_ec3"/>
    <property type="match status" value="1"/>
</dbReference>